<dbReference type="InterPro" id="IPR042216">
    <property type="entry name" value="MitoNEET_CISD"/>
</dbReference>
<dbReference type="InterPro" id="IPR052950">
    <property type="entry name" value="CISD"/>
</dbReference>
<evidence type="ECO:0000256" key="4">
    <source>
        <dbReference type="ARBA" id="ARBA00023014"/>
    </source>
</evidence>
<dbReference type="PANTHER" id="PTHR46491">
    <property type="entry name" value="CDGSH IRON SULFUR DOMAIN PROTEIN HOMOLOG"/>
    <property type="match status" value="1"/>
</dbReference>
<gene>
    <name evidence="6" type="ORF">SAMN02745751_01500</name>
</gene>
<dbReference type="InterPro" id="IPR010693">
    <property type="entry name" value="Divergent_4Fe-4S_mono-cluster"/>
</dbReference>
<dbReference type="STRING" id="1121476.SAMN02745751_01500"/>
<accession>A0A1M6FQN5</accession>
<keyword evidence="3" id="KW-0408">Iron</keyword>
<evidence type="ECO:0000313" key="7">
    <source>
        <dbReference type="Proteomes" id="UP000184052"/>
    </source>
</evidence>
<dbReference type="GO" id="GO:0046872">
    <property type="term" value="F:metal ion binding"/>
    <property type="evidence" value="ECO:0007669"/>
    <property type="project" value="UniProtKB-KW"/>
</dbReference>
<dbReference type="OrthoDB" id="9793389at2"/>
<evidence type="ECO:0000313" key="6">
    <source>
        <dbReference type="EMBL" id="SHI99929.1"/>
    </source>
</evidence>
<dbReference type="InterPro" id="IPR018967">
    <property type="entry name" value="FeS-contain_CDGSH-typ"/>
</dbReference>
<dbReference type="EMBL" id="FQZL01000009">
    <property type="protein sequence ID" value="SHI99929.1"/>
    <property type="molecule type" value="Genomic_DNA"/>
</dbReference>
<keyword evidence="2" id="KW-0479">Metal-binding</keyword>
<evidence type="ECO:0000256" key="3">
    <source>
        <dbReference type="ARBA" id="ARBA00023004"/>
    </source>
</evidence>
<evidence type="ECO:0000256" key="2">
    <source>
        <dbReference type="ARBA" id="ARBA00022723"/>
    </source>
</evidence>
<proteinExistence type="predicted"/>
<dbReference type="PANTHER" id="PTHR46491:SF3">
    <property type="entry name" value="CDGSH IRON-SULFUR DOMAIN-CONTAINING PROTEIN 3, MITOCHONDRIAL"/>
    <property type="match status" value="1"/>
</dbReference>
<dbReference type="GO" id="GO:0051537">
    <property type="term" value="F:2 iron, 2 sulfur cluster binding"/>
    <property type="evidence" value="ECO:0007669"/>
    <property type="project" value="UniProtKB-KW"/>
</dbReference>
<feature type="domain" description="Iron-binding zinc finger CDGSH type" evidence="5">
    <location>
        <begin position="18"/>
        <end position="60"/>
    </location>
</feature>
<keyword evidence="4" id="KW-0411">Iron-sulfur</keyword>
<sequence length="210" mass="23679">MSGKKIIVKKNGPLVARNIDSLIDGNGKSLETRETMALCRCGRSKRKPFCDGSHSEGFVDEKAENRCRDRMDTYKGKRITVYDNRGVCSHHRFCVEELPSVFKRGERLWIHPDEAEPEEIIKICEMCPSGALSYGFEDNERINKGVTEDAKITIANEDAHGKNGPYEVNGDIILVTDSGEMPESEKHYTLCRCGKSKNKPFCDGTHLKHK</sequence>
<dbReference type="Proteomes" id="UP000184052">
    <property type="component" value="Unassembled WGS sequence"/>
</dbReference>
<keyword evidence="7" id="KW-1185">Reference proteome</keyword>
<dbReference type="Gene3D" id="3.40.5.90">
    <property type="entry name" value="CDGSH iron-sulfur domain, mitoNEET-type"/>
    <property type="match status" value="2"/>
</dbReference>
<dbReference type="SMART" id="SM00704">
    <property type="entry name" value="ZnF_CDGSH"/>
    <property type="match status" value="2"/>
</dbReference>
<evidence type="ECO:0000256" key="1">
    <source>
        <dbReference type="ARBA" id="ARBA00022714"/>
    </source>
</evidence>
<dbReference type="RefSeq" id="WP_073048966.1">
    <property type="nucleotide sequence ID" value="NZ_FQZL01000009.1"/>
</dbReference>
<dbReference type="Pfam" id="PF09360">
    <property type="entry name" value="zf-CDGSH"/>
    <property type="match status" value="2"/>
</dbReference>
<dbReference type="Pfam" id="PF06902">
    <property type="entry name" value="Fer4_19"/>
    <property type="match status" value="1"/>
</dbReference>
<evidence type="ECO:0000259" key="5">
    <source>
        <dbReference type="SMART" id="SM00704"/>
    </source>
</evidence>
<reference evidence="6 7" key="1">
    <citation type="submission" date="2016-11" db="EMBL/GenBank/DDBJ databases">
        <authorList>
            <person name="Jaros S."/>
            <person name="Januszkiewicz K."/>
            <person name="Wedrychowicz H."/>
        </authorList>
    </citation>
    <scope>NUCLEOTIDE SEQUENCE [LARGE SCALE GENOMIC DNA]</scope>
    <source>
        <strain evidence="6 7">DSM 17477</strain>
    </source>
</reference>
<dbReference type="AlphaFoldDB" id="A0A1M6FQN5"/>
<keyword evidence="1" id="KW-0001">2Fe-2S</keyword>
<feature type="domain" description="Iron-binding zinc finger CDGSH type" evidence="5">
    <location>
        <begin position="177"/>
        <end position="210"/>
    </location>
</feature>
<organism evidence="6 7">
    <name type="scientific">Dethiosulfatibacter aminovorans DSM 17477</name>
    <dbReference type="NCBI Taxonomy" id="1121476"/>
    <lineage>
        <taxon>Bacteria</taxon>
        <taxon>Bacillati</taxon>
        <taxon>Bacillota</taxon>
        <taxon>Tissierellia</taxon>
        <taxon>Dethiosulfatibacter</taxon>
    </lineage>
</organism>
<name>A0A1M6FQN5_9FIRM</name>
<protein>
    <submittedName>
        <fullName evidence="6">Uncharacterized Fe-S cluster protein YjdI</fullName>
    </submittedName>
</protein>
<dbReference type="GO" id="GO:0005737">
    <property type="term" value="C:cytoplasm"/>
    <property type="evidence" value="ECO:0007669"/>
    <property type="project" value="UniProtKB-ARBA"/>
</dbReference>